<dbReference type="OrthoDB" id="2802215at2759"/>
<accession>A0A9P7EE53</accession>
<dbReference type="RefSeq" id="XP_041194802.1">
    <property type="nucleotide sequence ID" value="XM_041330729.1"/>
</dbReference>
<dbReference type="EMBL" id="JABBWG010000010">
    <property type="protein sequence ID" value="KAG1819125.1"/>
    <property type="molecule type" value="Genomic_DNA"/>
</dbReference>
<dbReference type="AlphaFoldDB" id="A0A9P7EE53"/>
<evidence type="ECO:0000313" key="2">
    <source>
        <dbReference type="Proteomes" id="UP000807769"/>
    </source>
</evidence>
<name>A0A9P7EE53_9AGAM</name>
<protein>
    <submittedName>
        <fullName evidence="1">Uncharacterized protein</fullName>
    </submittedName>
</protein>
<sequence>MHVTWLKNQTATHVLDNKTPYQMLYKKVPNLKHLPVWGCHVKVHSMNGSKLDMHTIDGRWMGFDRNSNGH</sequence>
<gene>
    <name evidence="1" type="ORF">BJ212DRAFT_1268430</name>
</gene>
<proteinExistence type="predicted"/>
<dbReference type="Proteomes" id="UP000807769">
    <property type="component" value="Unassembled WGS sequence"/>
</dbReference>
<keyword evidence="2" id="KW-1185">Reference proteome</keyword>
<organism evidence="1 2">
    <name type="scientific">Suillus subaureus</name>
    <dbReference type="NCBI Taxonomy" id="48587"/>
    <lineage>
        <taxon>Eukaryota</taxon>
        <taxon>Fungi</taxon>
        <taxon>Dikarya</taxon>
        <taxon>Basidiomycota</taxon>
        <taxon>Agaricomycotina</taxon>
        <taxon>Agaricomycetes</taxon>
        <taxon>Agaricomycetidae</taxon>
        <taxon>Boletales</taxon>
        <taxon>Suillineae</taxon>
        <taxon>Suillaceae</taxon>
        <taxon>Suillus</taxon>
    </lineage>
</organism>
<comment type="caution">
    <text evidence="1">The sequence shown here is derived from an EMBL/GenBank/DDBJ whole genome shotgun (WGS) entry which is preliminary data.</text>
</comment>
<dbReference type="GeneID" id="64624746"/>
<evidence type="ECO:0000313" key="1">
    <source>
        <dbReference type="EMBL" id="KAG1819125.1"/>
    </source>
</evidence>
<reference evidence="1" key="1">
    <citation type="journal article" date="2020" name="New Phytol.">
        <title>Comparative genomics reveals dynamic genome evolution in host specialist ectomycorrhizal fungi.</title>
        <authorList>
            <person name="Lofgren L.A."/>
            <person name="Nguyen N.H."/>
            <person name="Vilgalys R."/>
            <person name="Ruytinx J."/>
            <person name="Liao H.L."/>
            <person name="Branco S."/>
            <person name="Kuo A."/>
            <person name="LaButti K."/>
            <person name="Lipzen A."/>
            <person name="Andreopoulos W."/>
            <person name="Pangilinan J."/>
            <person name="Riley R."/>
            <person name="Hundley H."/>
            <person name="Na H."/>
            <person name="Barry K."/>
            <person name="Grigoriev I.V."/>
            <person name="Stajich J.E."/>
            <person name="Kennedy P.G."/>
        </authorList>
    </citation>
    <scope>NUCLEOTIDE SEQUENCE</scope>
    <source>
        <strain evidence="1">MN1</strain>
    </source>
</reference>